<dbReference type="Proteomes" id="UP000244855">
    <property type="component" value="Unassembled WGS sequence"/>
</dbReference>
<evidence type="ECO:0000313" key="2">
    <source>
        <dbReference type="EMBL" id="PVH90065.1"/>
    </source>
</evidence>
<keyword evidence="1" id="KW-1133">Transmembrane helix</keyword>
<feature type="transmembrane region" description="Helical" evidence="1">
    <location>
        <begin position="52"/>
        <end position="74"/>
    </location>
</feature>
<keyword evidence="1" id="KW-0472">Membrane</keyword>
<protein>
    <submittedName>
        <fullName evidence="2">Uncharacterized protein</fullName>
    </submittedName>
</protein>
<reference evidence="2 3" key="1">
    <citation type="journal article" date="2018" name="Sci. Rep.">
        <title>Comparative genomics provides insights into the lifestyle and reveals functional heterogeneity of dark septate endophytic fungi.</title>
        <authorList>
            <person name="Knapp D.G."/>
            <person name="Nemeth J.B."/>
            <person name="Barry K."/>
            <person name="Hainaut M."/>
            <person name="Henrissat B."/>
            <person name="Johnson J."/>
            <person name="Kuo A."/>
            <person name="Lim J.H.P."/>
            <person name="Lipzen A."/>
            <person name="Nolan M."/>
            <person name="Ohm R.A."/>
            <person name="Tamas L."/>
            <person name="Grigoriev I.V."/>
            <person name="Spatafora J.W."/>
            <person name="Nagy L.G."/>
            <person name="Kovacs G.M."/>
        </authorList>
    </citation>
    <scope>NUCLEOTIDE SEQUENCE [LARGE SCALE GENOMIC DNA]</scope>
    <source>
        <strain evidence="2 3">DSE2036</strain>
    </source>
</reference>
<dbReference type="OrthoDB" id="3787728at2759"/>
<name>A0A2V1CWH5_9PLEO</name>
<gene>
    <name evidence="2" type="ORF">DM02DRAFT_685936</name>
</gene>
<feature type="transmembrane region" description="Helical" evidence="1">
    <location>
        <begin position="25"/>
        <end position="46"/>
    </location>
</feature>
<sequence length="203" mass="23536">MSKIEHENCSRSRDLGTRTTDLEDWILANFCVIAGLSTIGFVAWYWMKVIKLAVWSVLYWTHMMTGLCLLFWLFKRAIHFYRKRKGLKFREAWGFLIVVNVLQLYNNFEQLKADGTLGKFLEASRLFSEALKFPLYVPGFIIGRGPLFDYLPDEWKAARGGCKTWNDVANFLAVFAGPSDEEGGNKEYSRDRNDIGEAYFSPW</sequence>
<accession>A0A2V1CWH5</accession>
<proteinExistence type="predicted"/>
<organism evidence="2 3">
    <name type="scientific">Periconia macrospinosa</name>
    <dbReference type="NCBI Taxonomy" id="97972"/>
    <lineage>
        <taxon>Eukaryota</taxon>
        <taxon>Fungi</taxon>
        <taxon>Dikarya</taxon>
        <taxon>Ascomycota</taxon>
        <taxon>Pezizomycotina</taxon>
        <taxon>Dothideomycetes</taxon>
        <taxon>Pleosporomycetidae</taxon>
        <taxon>Pleosporales</taxon>
        <taxon>Massarineae</taxon>
        <taxon>Periconiaceae</taxon>
        <taxon>Periconia</taxon>
    </lineage>
</organism>
<dbReference type="STRING" id="97972.A0A2V1CWH5"/>
<dbReference type="EMBL" id="KZ806767">
    <property type="protein sequence ID" value="PVH90065.1"/>
    <property type="molecule type" value="Genomic_DNA"/>
</dbReference>
<dbReference type="AlphaFoldDB" id="A0A2V1CWH5"/>
<evidence type="ECO:0000313" key="3">
    <source>
        <dbReference type="Proteomes" id="UP000244855"/>
    </source>
</evidence>
<keyword evidence="1" id="KW-0812">Transmembrane</keyword>
<keyword evidence="3" id="KW-1185">Reference proteome</keyword>
<evidence type="ECO:0000256" key="1">
    <source>
        <dbReference type="SAM" id="Phobius"/>
    </source>
</evidence>
<feature type="non-terminal residue" evidence="2">
    <location>
        <position position="203"/>
    </location>
</feature>